<name>A0A0A0HQ58_9RHOB</name>
<sequence length="109" mass="11686">MTHRIVVCSTCEGTDGKGFAARLRAAFSERGMEFTVQDHDCMSNCGRPLSVAFSAAGKATYLFGDIDPTIDLEDTLAFAALYAACADGWIEDARPAGRLRHCLIGRVPG</sequence>
<dbReference type="HOGENOM" id="CLU_125446_1_0_5"/>
<dbReference type="RefSeq" id="WP_037270350.1">
    <property type="nucleotide sequence ID" value="NZ_KN293976.1"/>
</dbReference>
<dbReference type="Proteomes" id="UP000030021">
    <property type="component" value="Unassembled WGS sequence"/>
</dbReference>
<comment type="caution">
    <text evidence="1">The sequence shown here is derived from an EMBL/GenBank/DDBJ whole genome shotgun (WGS) entry which is preliminary data.</text>
</comment>
<evidence type="ECO:0000313" key="2">
    <source>
        <dbReference type="Proteomes" id="UP000030021"/>
    </source>
</evidence>
<dbReference type="OrthoDB" id="8364077at2"/>
<reference evidence="1 2" key="1">
    <citation type="submission" date="2013-01" db="EMBL/GenBank/DDBJ databases">
        <authorList>
            <person name="Fiebig A."/>
            <person name="Goeker M."/>
            <person name="Klenk H.-P.P."/>
        </authorList>
    </citation>
    <scope>NUCLEOTIDE SEQUENCE [LARGE SCALE GENOMIC DNA]</scope>
    <source>
        <strain evidence="1 2">DSM 17069</strain>
    </source>
</reference>
<evidence type="ECO:0000313" key="1">
    <source>
        <dbReference type="EMBL" id="KGM89111.1"/>
    </source>
</evidence>
<dbReference type="InterPro" id="IPR012863">
    <property type="entry name" value="DUF1636"/>
</dbReference>
<organism evidence="1 2">
    <name type="scientific">Roseovarius mucosus DSM 17069</name>
    <dbReference type="NCBI Taxonomy" id="1288298"/>
    <lineage>
        <taxon>Bacteria</taxon>
        <taxon>Pseudomonadati</taxon>
        <taxon>Pseudomonadota</taxon>
        <taxon>Alphaproteobacteria</taxon>
        <taxon>Rhodobacterales</taxon>
        <taxon>Roseobacteraceae</taxon>
        <taxon>Roseovarius</taxon>
    </lineage>
</organism>
<proteinExistence type="predicted"/>
<dbReference type="PATRIC" id="fig|1288298.3.peg.922"/>
<dbReference type="Pfam" id="PF07845">
    <property type="entry name" value="DUF1636"/>
    <property type="match status" value="1"/>
</dbReference>
<accession>A0A0A0HQ58</accession>
<protein>
    <submittedName>
        <fullName evidence="1">Putative metal-binding protein</fullName>
    </submittedName>
</protein>
<gene>
    <name evidence="1" type="ORF">rosmuc_00908</name>
</gene>
<dbReference type="STRING" id="215743.ROSMUCSMR3_02300"/>
<dbReference type="eggNOG" id="COG5469">
    <property type="taxonomic scope" value="Bacteria"/>
</dbReference>
<dbReference type="EMBL" id="AONH01000003">
    <property type="protein sequence ID" value="KGM89111.1"/>
    <property type="molecule type" value="Genomic_DNA"/>
</dbReference>
<dbReference type="AlphaFoldDB" id="A0A0A0HQ58"/>